<evidence type="ECO:0000313" key="2">
    <source>
        <dbReference type="EMBL" id="VEL22142.1"/>
    </source>
</evidence>
<organism evidence="2 3">
    <name type="scientific">Protopolystoma xenopodis</name>
    <dbReference type="NCBI Taxonomy" id="117903"/>
    <lineage>
        <taxon>Eukaryota</taxon>
        <taxon>Metazoa</taxon>
        <taxon>Spiralia</taxon>
        <taxon>Lophotrochozoa</taxon>
        <taxon>Platyhelminthes</taxon>
        <taxon>Monogenea</taxon>
        <taxon>Polyopisthocotylea</taxon>
        <taxon>Polystomatidea</taxon>
        <taxon>Polystomatidae</taxon>
        <taxon>Protopolystoma</taxon>
    </lineage>
</organism>
<sequence>MHPQKMFSSKLEGSFDSASEANALSSQQHDNNDVEFHGRIEFRGDAGLSQRSQMVVKLGSTDKHAVSATLDT</sequence>
<reference evidence="2" key="1">
    <citation type="submission" date="2018-11" db="EMBL/GenBank/DDBJ databases">
        <authorList>
            <consortium name="Pathogen Informatics"/>
        </authorList>
    </citation>
    <scope>NUCLEOTIDE SEQUENCE</scope>
</reference>
<evidence type="ECO:0000256" key="1">
    <source>
        <dbReference type="SAM" id="MobiDB-lite"/>
    </source>
</evidence>
<gene>
    <name evidence="2" type="ORF">PXEA_LOCUS15582</name>
</gene>
<feature type="compositionally biased region" description="Polar residues" evidence="1">
    <location>
        <begin position="16"/>
        <end position="29"/>
    </location>
</feature>
<dbReference type="EMBL" id="CAAALY010054874">
    <property type="protein sequence ID" value="VEL22142.1"/>
    <property type="molecule type" value="Genomic_DNA"/>
</dbReference>
<keyword evidence="3" id="KW-1185">Reference proteome</keyword>
<dbReference type="Proteomes" id="UP000784294">
    <property type="component" value="Unassembled WGS sequence"/>
</dbReference>
<protein>
    <submittedName>
        <fullName evidence="2">Uncharacterized protein</fullName>
    </submittedName>
</protein>
<evidence type="ECO:0000313" key="3">
    <source>
        <dbReference type="Proteomes" id="UP000784294"/>
    </source>
</evidence>
<comment type="caution">
    <text evidence="2">The sequence shown here is derived from an EMBL/GenBank/DDBJ whole genome shotgun (WGS) entry which is preliminary data.</text>
</comment>
<name>A0A448WWS3_9PLAT</name>
<accession>A0A448WWS3</accession>
<dbReference type="AlphaFoldDB" id="A0A448WWS3"/>
<proteinExistence type="predicted"/>
<feature type="region of interest" description="Disordered" evidence="1">
    <location>
        <begin position="1"/>
        <end position="38"/>
    </location>
</feature>